<dbReference type="SUPFAM" id="SSF90123">
    <property type="entry name" value="ABC transporter transmembrane region"/>
    <property type="match status" value="1"/>
</dbReference>
<evidence type="ECO:0000313" key="12">
    <source>
        <dbReference type="EMBL" id="EMA70031.1"/>
    </source>
</evidence>
<dbReference type="Gene3D" id="3.40.50.300">
    <property type="entry name" value="P-loop containing nucleotide triphosphate hydrolases"/>
    <property type="match status" value="1"/>
</dbReference>
<keyword evidence="5" id="KW-0547">Nucleotide-binding</keyword>
<dbReference type="Proteomes" id="UP000011546">
    <property type="component" value="Unassembled WGS sequence"/>
</dbReference>
<dbReference type="GO" id="GO:0034040">
    <property type="term" value="F:ATPase-coupled lipid transmembrane transporter activity"/>
    <property type="evidence" value="ECO:0007669"/>
    <property type="project" value="TreeGrafter"/>
</dbReference>
<dbReference type="InterPro" id="IPR017871">
    <property type="entry name" value="ABC_transporter-like_CS"/>
</dbReference>
<dbReference type="EMBL" id="AOJH01000006">
    <property type="protein sequence ID" value="EMA70031.1"/>
    <property type="molecule type" value="Genomic_DNA"/>
</dbReference>
<dbReference type="InterPro" id="IPR027417">
    <property type="entry name" value="P-loop_NTPase"/>
</dbReference>
<keyword evidence="6" id="KW-0067">ATP-binding</keyword>
<name>M0PJ01_9EURY</name>
<dbReference type="GO" id="GO:0005886">
    <property type="term" value="C:plasma membrane"/>
    <property type="evidence" value="ECO:0007669"/>
    <property type="project" value="UniProtKB-SubCell"/>
</dbReference>
<evidence type="ECO:0000256" key="5">
    <source>
        <dbReference type="ARBA" id="ARBA00022741"/>
    </source>
</evidence>
<keyword evidence="8 9" id="KW-0472">Membrane</keyword>
<evidence type="ECO:0000256" key="7">
    <source>
        <dbReference type="ARBA" id="ARBA00022989"/>
    </source>
</evidence>
<evidence type="ECO:0000256" key="9">
    <source>
        <dbReference type="SAM" id="Phobius"/>
    </source>
</evidence>
<keyword evidence="7 9" id="KW-1133">Transmembrane helix</keyword>
<dbReference type="InterPro" id="IPR003439">
    <property type="entry name" value="ABC_transporter-like_ATP-bd"/>
</dbReference>
<feature type="transmembrane region" description="Helical" evidence="9">
    <location>
        <begin position="169"/>
        <end position="192"/>
    </location>
</feature>
<dbReference type="PANTHER" id="PTHR24221:SF654">
    <property type="entry name" value="ATP-BINDING CASSETTE SUB-FAMILY B MEMBER 6"/>
    <property type="match status" value="1"/>
</dbReference>
<dbReference type="PROSITE" id="PS50893">
    <property type="entry name" value="ABC_TRANSPORTER_2"/>
    <property type="match status" value="1"/>
</dbReference>
<dbReference type="Pfam" id="PF00005">
    <property type="entry name" value="ABC_tran"/>
    <property type="match status" value="1"/>
</dbReference>
<evidence type="ECO:0000256" key="2">
    <source>
        <dbReference type="ARBA" id="ARBA00022448"/>
    </source>
</evidence>
<evidence type="ECO:0000313" key="13">
    <source>
        <dbReference type="Proteomes" id="UP000011546"/>
    </source>
</evidence>
<evidence type="ECO:0000256" key="3">
    <source>
        <dbReference type="ARBA" id="ARBA00022475"/>
    </source>
</evidence>
<dbReference type="InterPro" id="IPR039421">
    <property type="entry name" value="Type_1_exporter"/>
</dbReference>
<organism evidence="12 13">
    <name type="scientific">Halorubrum kocurii JCM 14978</name>
    <dbReference type="NCBI Taxonomy" id="1230456"/>
    <lineage>
        <taxon>Archaea</taxon>
        <taxon>Methanobacteriati</taxon>
        <taxon>Methanobacteriota</taxon>
        <taxon>Stenosarchaea group</taxon>
        <taxon>Halobacteria</taxon>
        <taxon>Halobacteriales</taxon>
        <taxon>Haloferacaceae</taxon>
        <taxon>Halorubrum</taxon>
    </lineage>
</organism>
<keyword evidence="13" id="KW-1185">Reference proteome</keyword>
<evidence type="ECO:0000256" key="4">
    <source>
        <dbReference type="ARBA" id="ARBA00022692"/>
    </source>
</evidence>
<feature type="domain" description="ABC transmembrane type-1" evidence="11">
    <location>
        <begin position="63"/>
        <end position="313"/>
    </location>
</feature>
<feature type="domain" description="ABC transporter" evidence="10">
    <location>
        <begin position="357"/>
        <end position="590"/>
    </location>
</feature>
<feature type="transmembrane region" description="Helical" evidence="9">
    <location>
        <begin position="21"/>
        <end position="48"/>
    </location>
</feature>
<dbReference type="InterPro" id="IPR003593">
    <property type="entry name" value="AAA+_ATPase"/>
</dbReference>
<dbReference type="SUPFAM" id="SSF52540">
    <property type="entry name" value="P-loop containing nucleoside triphosphate hydrolases"/>
    <property type="match status" value="1"/>
</dbReference>
<dbReference type="GO" id="GO:0016887">
    <property type="term" value="F:ATP hydrolysis activity"/>
    <property type="evidence" value="ECO:0007669"/>
    <property type="project" value="InterPro"/>
</dbReference>
<dbReference type="Pfam" id="PF00664">
    <property type="entry name" value="ABC_membrane"/>
    <property type="match status" value="1"/>
</dbReference>
<dbReference type="GO" id="GO:0005524">
    <property type="term" value="F:ATP binding"/>
    <property type="evidence" value="ECO:0007669"/>
    <property type="project" value="UniProtKB-KW"/>
</dbReference>
<gene>
    <name evidence="12" type="ORF">C468_00810</name>
</gene>
<evidence type="ECO:0000256" key="1">
    <source>
        <dbReference type="ARBA" id="ARBA00004651"/>
    </source>
</evidence>
<dbReference type="PANTHER" id="PTHR24221">
    <property type="entry name" value="ATP-BINDING CASSETTE SUB-FAMILY B"/>
    <property type="match status" value="1"/>
</dbReference>
<dbReference type="OrthoDB" id="121502at2157"/>
<keyword evidence="4 9" id="KW-0812">Transmembrane</keyword>
<evidence type="ECO:0000259" key="10">
    <source>
        <dbReference type="PROSITE" id="PS50893"/>
    </source>
</evidence>
<dbReference type="SMART" id="SM00382">
    <property type="entry name" value="AAA"/>
    <property type="match status" value="1"/>
</dbReference>
<dbReference type="Gene3D" id="1.20.1560.10">
    <property type="entry name" value="ABC transporter type 1, transmembrane domain"/>
    <property type="match status" value="1"/>
</dbReference>
<dbReference type="PROSITE" id="PS50929">
    <property type="entry name" value="ABC_TM1F"/>
    <property type="match status" value="1"/>
</dbReference>
<keyword evidence="2" id="KW-0813">Transport</keyword>
<sequence>MTVGIRKKLSVLYEAALFRPLLGVGIIISSLATALLEGIGLGFLLPIVEISQSSTTPEGTNGILGVFVDIYSFFGIPFTLEYLVLGIASVMCVRFGLSFLTAWIRSDLSMSYQRYLRQELFDSLMLGPVEYIDQHGSDELLNSLITETNRSASTVMGLYNVIEVALRGVIYLAIAAVLAPVLTLIAAVALGLSTLSVRYVLEPAYAAGDDVAKVNDRIQTISQTGVQGTREVRLFNVRADIIGRMQNTLDEYVRNSVRLRRNRAALTNLNKFTNALVVFGLVYAGIRFTNISLAELGVFLFAVFRLSPVVNQINTTVYRLDGQLPHFIRVQSRIQDLHEREIPATDGNTSIDSVDQVVFDDVSFAYDDERVLDDVSFSVTTGEKVALVGPSGAGKSTIVSLLGRLQRPDSGRILADGTPIDELDVKEWRERIAVVRQAPFLFDDTLVENVRIGNQDATRREVKRACEIAQVTEFLPELPDGYDTEIGEDGTRLSGGQKQRVAIARALLKDADVLVLDEATSELDSNIERDVYEGIRNRESEYATISIAHDLSTIDDADRIYTLVDGSVTEDGTHEQLLSDDGTYAELYATQT</sequence>
<protein>
    <submittedName>
        <fullName evidence="12">Xenobiotic-transporting ATPase</fullName>
    </submittedName>
</protein>
<evidence type="ECO:0000259" key="11">
    <source>
        <dbReference type="PROSITE" id="PS50929"/>
    </source>
</evidence>
<keyword evidence="3" id="KW-1003">Cell membrane</keyword>
<evidence type="ECO:0000256" key="6">
    <source>
        <dbReference type="ARBA" id="ARBA00022840"/>
    </source>
</evidence>
<dbReference type="InterPro" id="IPR011527">
    <property type="entry name" value="ABC1_TM_dom"/>
</dbReference>
<dbReference type="GO" id="GO:0140359">
    <property type="term" value="F:ABC-type transporter activity"/>
    <property type="evidence" value="ECO:0007669"/>
    <property type="project" value="InterPro"/>
</dbReference>
<evidence type="ECO:0000256" key="8">
    <source>
        <dbReference type="ARBA" id="ARBA00023136"/>
    </source>
</evidence>
<dbReference type="STRING" id="1230456.C468_00810"/>
<reference evidence="12 13" key="1">
    <citation type="journal article" date="2014" name="PLoS Genet.">
        <title>Phylogenetically driven sequencing of extremely halophilic archaea reveals strategies for static and dynamic osmo-response.</title>
        <authorList>
            <person name="Becker E.A."/>
            <person name="Seitzer P.M."/>
            <person name="Tritt A."/>
            <person name="Larsen D."/>
            <person name="Krusor M."/>
            <person name="Yao A.I."/>
            <person name="Wu D."/>
            <person name="Madern D."/>
            <person name="Eisen J.A."/>
            <person name="Darling A.E."/>
            <person name="Facciotti M.T."/>
        </authorList>
    </citation>
    <scope>NUCLEOTIDE SEQUENCE [LARGE SCALE GENOMIC DNA]</scope>
    <source>
        <strain evidence="12 13">JCM 14978</strain>
    </source>
</reference>
<dbReference type="RefSeq" id="WP_008846943.1">
    <property type="nucleotide sequence ID" value="NZ_AOJH01000006.1"/>
</dbReference>
<dbReference type="FunFam" id="3.40.50.300:FF:000221">
    <property type="entry name" value="Multidrug ABC transporter ATP-binding protein"/>
    <property type="match status" value="1"/>
</dbReference>
<dbReference type="PATRIC" id="fig|1230456.3.peg.145"/>
<comment type="caution">
    <text evidence="12">The sequence shown here is derived from an EMBL/GenBank/DDBJ whole genome shotgun (WGS) entry which is preliminary data.</text>
</comment>
<accession>M0PJ01</accession>
<dbReference type="PROSITE" id="PS00211">
    <property type="entry name" value="ABC_TRANSPORTER_1"/>
    <property type="match status" value="1"/>
</dbReference>
<dbReference type="InterPro" id="IPR036640">
    <property type="entry name" value="ABC1_TM_sf"/>
</dbReference>
<proteinExistence type="predicted"/>
<comment type="subcellular location">
    <subcellularLocation>
        <location evidence="1">Cell membrane</location>
        <topology evidence="1">Multi-pass membrane protein</topology>
    </subcellularLocation>
</comment>
<dbReference type="AlphaFoldDB" id="M0PJ01"/>